<dbReference type="KEGG" id="cmet:K6K41_02305"/>
<dbReference type="Proteomes" id="UP000825701">
    <property type="component" value="Chromosome"/>
</dbReference>
<name>A0A9E6RGH1_9HYPH</name>
<dbReference type="AlphaFoldDB" id="A0A9E6RGH1"/>
<sequence length="95" mass="10877">MPGRLSDADEEYLKALKGRSLKETRDDDREFFEAHRDDLGQDKPLRAKWERFIFGRPIECTDFLAGLLLVLERLFGQVNATGGPQPNHPLRPQVA</sequence>
<protein>
    <submittedName>
        <fullName evidence="1">Uncharacterized protein</fullName>
    </submittedName>
</protein>
<reference evidence="1" key="1">
    <citation type="submission" date="2021-08" db="EMBL/GenBank/DDBJ databases">
        <authorList>
            <person name="Zhang H."/>
            <person name="Xu M."/>
            <person name="Yu Z."/>
            <person name="Yang L."/>
            <person name="Cai Y."/>
        </authorList>
    </citation>
    <scope>NUCLEOTIDE SEQUENCE</scope>
    <source>
        <strain evidence="1">CHL1</strain>
    </source>
</reference>
<keyword evidence="2" id="KW-1185">Reference proteome</keyword>
<proteinExistence type="predicted"/>
<evidence type="ECO:0000313" key="1">
    <source>
        <dbReference type="EMBL" id="QZO00577.1"/>
    </source>
</evidence>
<gene>
    <name evidence="1" type="ORF">K6K41_02305</name>
</gene>
<dbReference type="EMBL" id="CP081869">
    <property type="protein sequence ID" value="QZO00577.1"/>
    <property type="molecule type" value="Genomic_DNA"/>
</dbReference>
<evidence type="ECO:0000313" key="2">
    <source>
        <dbReference type="Proteomes" id="UP000825701"/>
    </source>
</evidence>
<accession>A0A9E6RGH1</accession>
<organism evidence="1 2">
    <name type="scientific">Chenggangzhangella methanolivorans</name>
    <dbReference type="NCBI Taxonomy" id="1437009"/>
    <lineage>
        <taxon>Bacteria</taxon>
        <taxon>Pseudomonadati</taxon>
        <taxon>Pseudomonadota</taxon>
        <taxon>Alphaproteobacteria</taxon>
        <taxon>Hyphomicrobiales</taxon>
        <taxon>Methylopilaceae</taxon>
        <taxon>Chenggangzhangella</taxon>
    </lineage>
</organism>
<dbReference type="RefSeq" id="WP_261403763.1">
    <property type="nucleotide sequence ID" value="NZ_CP081869.1"/>
</dbReference>